<name>A0AA35P920_9SAUR</name>
<accession>A0AA35P920</accession>
<evidence type="ECO:0000313" key="1">
    <source>
        <dbReference type="EMBL" id="CAI5776152.1"/>
    </source>
</evidence>
<evidence type="ECO:0000313" key="2">
    <source>
        <dbReference type="Proteomes" id="UP001178461"/>
    </source>
</evidence>
<dbReference type="Proteomes" id="UP001178461">
    <property type="component" value="Chromosome 5"/>
</dbReference>
<dbReference type="EMBL" id="OX395130">
    <property type="protein sequence ID" value="CAI5776152.1"/>
    <property type="molecule type" value="Genomic_DNA"/>
</dbReference>
<organism evidence="1 2">
    <name type="scientific">Podarcis lilfordi</name>
    <name type="common">Lilford's wall lizard</name>
    <dbReference type="NCBI Taxonomy" id="74358"/>
    <lineage>
        <taxon>Eukaryota</taxon>
        <taxon>Metazoa</taxon>
        <taxon>Chordata</taxon>
        <taxon>Craniata</taxon>
        <taxon>Vertebrata</taxon>
        <taxon>Euteleostomi</taxon>
        <taxon>Lepidosauria</taxon>
        <taxon>Squamata</taxon>
        <taxon>Bifurcata</taxon>
        <taxon>Unidentata</taxon>
        <taxon>Episquamata</taxon>
        <taxon>Laterata</taxon>
        <taxon>Lacertibaenia</taxon>
        <taxon>Lacertidae</taxon>
        <taxon>Podarcis</taxon>
    </lineage>
</organism>
<keyword evidence="2" id="KW-1185">Reference proteome</keyword>
<sequence>LEERRCTVCAMAKEESKGQESARALHRKQTMENNSFRLKIERKHKEMGKKAKVCSAWLNWKGFIQTTLEAHGNLHRKYSGKHKTVYRAPLL</sequence>
<gene>
    <name evidence="1" type="ORF">PODLI_1B002482</name>
</gene>
<dbReference type="AlphaFoldDB" id="A0AA35P920"/>
<reference evidence="1" key="1">
    <citation type="submission" date="2022-12" db="EMBL/GenBank/DDBJ databases">
        <authorList>
            <person name="Alioto T."/>
            <person name="Alioto T."/>
            <person name="Gomez Garrido J."/>
        </authorList>
    </citation>
    <scope>NUCLEOTIDE SEQUENCE</scope>
</reference>
<protein>
    <submittedName>
        <fullName evidence="1">Uncharacterized protein</fullName>
    </submittedName>
</protein>
<proteinExistence type="predicted"/>
<feature type="non-terminal residue" evidence="1">
    <location>
        <position position="1"/>
    </location>
</feature>